<dbReference type="PANTHER" id="PTHR43591:SF24">
    <property type="entry name" value="2-METHOXY-6-POLYPRENYL-1,4-BENZOQUINOL METHYLASE, MITOCHONDRIAL"/>
    <property type="match status" value="1"/>
</dbReference>
<protein>
    <submittedName>
        <fullName evidence="2">Class I SAM-dependent methyltransferase</fullName>
    </submittedName>
</protein>
<dbReference type="CDD" id="cd02440">
    <property type="entry name" value="AdoMet_MTases"/>
    <property type="match status" value="1"/>
</dbReference>
<reference evidence="2 3" key="1">
    <citation type="submission" date="2019-06" db="EMBL/GenBank/DDBJ databases">
        <title>New taxonomy in bacterial strain CC-CFT640, isolated from vineyard.</title>
        <authorList>
            <person name="Lin S.-Y."/>
            <person name="Tsai C.-F."/>
            <person name="Young C.-C."/>
        </authorList>
    </citation>
    <scope>NUCLEOTIDE SEQUENCE [LARGE SCALE GENOMIC DNA]</scope>
    <source>
        <strain evidence="2 3">CC-CFT640</strain>
    </source>
</reference>
<dbReference type="GO" id="GO:0032259">
    <property type="term" value="P:methylation"/>
    <property type="evidence" value="ECO:0007669"/>
    <property type="project" value="UniProtKB-KW"/>
</dbReference>
<evidence type="ECO:0000313" key="3">
    <source>
        <dbReference type="Proteomes" id="UP000321638"/>
    </source>
</evidence>
<organism evidence="2 3">
    <name type="scientific">Vineibacter terrae</name>
    <dbReference type="NCBI Taxonomy" id="2586908"/>
    <lineage>
        <taxon>Bacteria</taxon>
        <taxon>Pseudomonadati</taxon>
        <taxon>Pseudomonadota</taxon>
        <taxon>Alphaproteobacteria</taxon>
        <taxon>Hyphomicrobiales</taxon>
        <taxon>Vineibacter</taxon>
    </lineage>
</organism>
<dbReference type="OrthoDB" id="9804312at2"/>
<keyword evidence="2" id="KW-0808">Transferase</keyword>
<keyword evidence="3" id="KW-1185">Reference proteome</keyword>
<dbReference type="Pfam" id="PF08241">
    <property type="entry name" value="Methyltransf_11"/>
    <property type="match status" value="1"/>
</dbReference>
<dbReference type="SUPFAM" id="SSF53335">
    <property type="entry name" value="S-adenosyl-L-methionine-dependent methyltransferases"/>
    <property type="match status" value="1"/>
</dbReference>
<accession>A0A5C8PLN8</accession>
<feature type="domain" description="Methyltransferase type 11" evidence="1">
    <location>
        <begin position="69"/>
        <end position="158"/>
    </location>
</feature>
<dbReference type="Gene3D" id="3.40.50.150">
    <property type="entry name" value="Vaccinia Virus protein VP39"/>
    <property type="match status" value="1"/>
</dbReference>
<dbReference type="AlphaFoldDB" id="A0A5C8PLN8"/>
<comment type="caution">
    <text evidence="2">The sequence shown here is derived from an EMBL/GenBank/DDBJ whole genome shotgun (WGS) entry which is preliminary data.</text>
</comment>
<dbReference type="Proteomes" id="UP000321638">
    <property type="component" value="Unassembled WGS sequence"/>
</dbReference>
<dbReference type="PANTHER" id="PTHR43591">
    <property type="entry name" value="METHYLTRANSFERASE"/>
    <property type="match status" value="1"/>
</dbReference>
<name>A0A5C8PLN8_9HYPH</name>
<gene>
    <name evidence="2" type="ORF">FHP25_16365</name>
</gene>
<dbReference type="EMBL" id="VDUZ01000017">
    <property type="protein sequence ID" value="TXL74650.1"/>
    <property type="molecule type" value="Genomic_DNA"/>
</dbReference>
<sequence>MLAIVMSLPAERFTTQSTDKTSNEWHQQLDFYAGRADRYITENWSEAEHDWPLAILLGYMSIARPASVLDVGAGSGRALHLMRERFPELTVCGVEPSADFRAIGHREFKLGPEELRDGDATRLPFPDGSFDVVTEFGALHHMRHPAQAVAEMVRVARQTVFISDCNNFGQGSALTRIIKQTLHAVGLWRAADWIKTRGKGYSITEGDGLAYSYSIFDDLPIVRRHFSRVMVMNTQGQATNHYREAPTVVVLADNRPW</sequence>
<dbReference type="GO" id="GO:0008757">
    <property type="term" value="F:S-adenosylmethionine-dependent methyltransferase activity"/>
    <property type="evidence" value="ECO:0007669"/>
    <property type="project" value="InterPro"/>
</dbReference>
<evidence type="ECO:0000313" key="2">
    <source>
        <dbReference type="EMBL" id="TXL74650.1"/>
    </source>
</evidence>
<dbReference type="InterPro" id="IPR013216">
    <property type="entry name" value="Methyltransf_11"/>
</dbReference>
<keyword evidence="2" id="KW-0489">Methyltransferase</keyword>
<proteinExistence type="predicted"/>
<evidence type="ECO:0000259" key="1">
    <source>
        <dbReference type="Pfam" id="PF08241"/>
    </source>
</evidence>
<dbReference type="InterPro" id="IPR029063">
    <property type="entry name" value="SAM-dependent_MTases_sf"/>
</dbReference>